<dbReference type="InterPro" id="IPR001279">
    <property type="entry name" value="Metallo-B-lactamas"/>
</dbReference>
<evidence type="ECO:0000313" key="9">
    <source>
        <dbReference type="EMBL" id="UUP14809.1"/>
    </source>
</evidence>
<dbReference type="InterPro" id="IPR035681">
    <property type="entry name" value="ComA-like_MBL"/>
</dbReference>
<evidence type="ECO:0000256" key="3">
    <source>
        <dbReference type="ARBA" id="ARBA00022692"/>
    </source>
</evidence>
<feature type="transmembrane region" description="Helical" evidence="6">
    <location>
        <begin position="473"/>
        <end position="490"/>
    </location>
</feature>
<evidence type="ECO:0000313" key="10">
    <source>
        <dbReference type="Proteomes" id="UP001316184"/>
    </source>
</evidence>
<feature type="transmembrane region" description="Helical" evidence="6">
    <location>
        <begin position="258"/>
        <end position="275"/>
    </location>
</feature>
<dbReference type="InterPro" id="IPR036866">
    <property type="entry name" value="RibonucZ/Hydroxyglut_hydro"/>
</dbReference>
<name>A0ABY5M9K1_9ACTN</name>
<keyword evidence="3 6" id="KW-0812">Transmembrane</keyword>
<dbReference type="Pfam" id="PF03772">
    <property type="entry name" value="Competence"/>
    <property type="match status" value="1"/>
</dbReference>
<organism evidence="9 10">
    <name type="scientific">Aeromicrobium wangtongii</name>
    <dbReference type="NCBI Taxonomy" id="2969247"/>
    <lineage>
        <taxon>Bacteria</taxon>
        <taxon>Bacillati</taxon>
        <taxon>Actinomycetota</taxon>
        <taxon>Actinomycetes</taxon>
        <taxon>Propionibacteriales</taxon>
        <taxon>Nocardioidaceae</taxon>
        <taxon>Aeromicrobium</taxon>
    </lineage>
</organism>
<accession>A0ABY5M9K1</accession>
<evidence type="ECO:0000256" key="6">
    <source>
        <dbReference type="SAM" id="Phobius"/>
    </source>
</evidence>
<dbReference type="EMBL" id="CP102173">
    <property type="protein sequence ID" value="UUP14809.1"/>
    <property type="molecule type" value="Genomic_DNA"/>
</dbReference>
<dbReference type="InterPro" id="IPR004477">
    <property type="entry name" value="ComEC_N"/>
</dbReference>
<dbReference type="CDD" id="cd07731">
    <property type="entry name" value="ComA-like_MBL-fold"/>
    <property type="match status" value="1"/>
</dbReference>
<dbReference type="Proteomes" id="UP001316184">
    <property type="component" value="Chromosome"/>
</dbReference>
<reference evidence="9 10" key="1">
    <citation type="submission" date="2022-08" db="EMBL/GenBank/DDBJ databases">
        <title>novel species in genus Aeromicrobium.</title>
        <authorList>
            <person name="Ye L."/>
        </authorList>
    </citation>
    <scope>NUCLEOTIDE SEQUENCE [LARGE SCALE GENOMIC DNA]</scope>
    <source>
        <strain evidence="10">zg-Y1379</strain>
    </source>
</reference>
<dbReference type="SUPFAM" id="SSF56281">
    <property type="entry name" value="Metallo-hydrolase/oxidoreductase"/>
    <property type="match status" value="1"/>
</dbReference>
<feature type="transmembrane region" description="Helical" evidence="6">
    <location>
        <begin position="50"/>
        <end position="71"/>
    </location>
</feature>
<proteinExistence type="predicted"/>
<feature type="transmembrane region" description="Helical" evidence="6">
    <location>
        <begin position="326"/>
        <end position="344"/>
    </location>
</feature>
<dbReference type="InterPro" id="IPR052159">
    <property type="entry name" value="Competence_DNA_uptake"/>
</dbReference>
<dbReference type="PANTHER" id="PTHR30619:SF1">
    <property type="entry name" value="RECOMBINATION PROTEIN 2"/>
    <property type="match status" value="1"/>
</dbReference>
<keyword evidence="5 6" id="KW-0472">Membrane</keyword>
<evidence type="ECO:0000256" key="4">
    <source>
        <dbReference type="ARBA" id="ARBA00022989"/>
    </source>
</evidence>
<dbReference type="RefSeq" id="WP_232398691.1">
    <property type="nucleotide sequence ID" value="NZ_CP102173.1"/>
</dbReference>
<evidence type="ECO:0000259" key="8">
    <source>
        <dbReference type="Pfam" id="PF03772"/>
    </source>
</evidence>
<feature type="transmembrane region" description="Helical" evidence="6">
    <location>
        <begin position="382"/>
        <end position="411"/>
    </location>
</feature>
<keyword evidence="10" id="KW-1185">Reference proteome</keyword>
<evidence type="ECO:0000256" key="1">
    <source>
        <dbReference type="ARBA" id="ARBA00004651"/>
    </source>
</evidence>
<dbReference type="Pfam" id="PF00753">
    <property type="entry name" value="Lactamase_B"/>
    <property type="match status" value="1"/>
</dbReference>
<gene>
    <name evidence="9" type="ORF">NQV15_05725</name>
</gene>
<feature type="domain" description="ComEC/Rec2-related protein" evidence="8">
    <location>
        <begin position="209"/>
        <end position="465"/>
    </location>
</feature>
<evidence type="ECO:0000259" key="7">
    <source>
        <dbReference type="Pfam" id="PF00753"/>
    </source>
</evidence>
<keyword evidence="2" id="KW-1003">Cell membrane</keyword>
<keyword evidence="4 6" id="KW-1133">Transmembrane helix</keyword>
<comment type="subcellular location">
    <subcellularLocation>
        <location evidence="1">Cell membrane</location>
        <topology evidence="1">Multi-pass membrane protein</topology>
    </subcellularLocation>
</comment>
<feature type="transmembrane region" description="Helical" evidence="6">
    <location>
        <begin position="287"/>
        <end position="314"/>
    </location>
</feature>
<dbReference type="NCBIfam" id="TIGR00360">
    <property type="entry name" value="ComEC_N-term"/>
    <property type="match status" value="1"/>
</dbReference>
<dbReference type="PANTHER" id="PTHR30619">
    <property type="entry name" value="DNA INTERNALIZATION/COMPETENCE PROTEIN COMEC/REC2"/>
    <property type="match status" value="1"/>
</dbReference>
<dbReference type="Gene3D" id="3.60.15.10">
    <property type="entry name" value="Ribonuclease Z/Hydroxyacylglutathione hydrolase-like"/>
    <property type="match status" value="1"/>
</dbReference>
<feature type="domain" description="Metallo-beta-lactamase" evidence="7">
    <location>
        <begin position="506"/>
        <end position="670"/>
    </location>
</feature>
<feature type="transmembrane region" description="Helical" evidence="6">
    <location>
        <begin position="356"/>
        <end position="376"/>
    </location>
</feature>
<evidence type="ECO:0000256" key="5">
    <source>
        <dbReference type="ARBA" id="ARBA00023136"/>
    </source>
</evidence>
<protein>
    <submittedName>
        <fullName evidence="9">ComEC/Rec2 family competence protein</fullName>
    </submittedName>
</protein>
<evidence type="ECO:0000256" key="2">
    <source>
        <dbReference type="ARBA" id="ARBA00022475"/>
    </source>
</evidence>
<sequence>MNHDARMAPGAVLAWALAAWLVTTGSPAAVAVAVAAVVLAAAVWRRRWARPVLLAAVCVAAVAASCAWRLATVEQSPLVDLARDGRLAMLEVTVSGDARVFRLRGQDSTIVQVVVRRVVVDGSELRLRSRATAFLDGRADDLVVGRRVTLQGRLGPSHDTDRSAVIDVVRRSASSGAAWWWEASERVRAGVRRSVERLSDEPRALVPALVDGDDSRISDEVEEDFRRSGLTHLMAVSGSNLTIVLAVTMALGRAAGLRRLWIVGLLSIVAFVLLARPEPSVVRAAAMGAVGVAALGFGARGGLRALCWAVVALLFLDPWLARSPGFILSVSATAGILLLAPMLVRRLQTWLPHWCAVAVAVPLAAQLVCTPAIAALSGEVSLVAVVANLLAAPAVAPATIAGLVGGLLAVVWPPAGQLCGVVAGASARWILAVGHTAADLDSASLEWNAPWQLLVLIVPAVTWAAIRLASRPVLFTGLALGVLIGMWRPPETGWPPPGWVMVACDVGQGDASVLPVGPGEAVVVDTGEHDAPVDRCLDSLGIHTVRLLVLTHAHADHVDGWRGALDGRRVDQVLVGTSGGPSVRGVPQHEARAGESFALGDTAADVLWAPAAAGEAGDPNAASVVLLATVRGVRILLTGDIGAQAQQRLLRTGADVSADVLKVPHHGSADQDPGFIGQVRAAIATISVGADNDYGHPTASLLALLRRERARTWRTDTGGDIAVVLVDGRLRVVTRD</sequence>